<feature type="compositionally biased region" description="Basic residues" evidence="7">
    <location>
        <begin position="977"/>
        <end position="989"/>
    </location>
</feature>
<dbReference type="SUPFAM" id="SSF54928">
    <property type="entry name" value="RNA-binding domain, RBD"/>
    <property type="match status" value="1"/>
</dbReference>
<dbReference type="InterPro" id="IPR000504">
    <property type="entry name" value="RRM_dom"/>
</dbReference>
<dbReference type="EMBL" id="LLXL01000204">
    <property type="protein sequence ID" value="PKK76085.1"/>
    <property type="molecule type" value="Genomic_DNA"/>
</dbReference>
<dbReference type="AlphaFoldDB" id="A0A2N1NQB1"/>
<name>A0A2N1NQB1_9GLOM</name>
<dbReference type="GO" id="GO:0005737">
    <property type="term" value="C:cytoplasm"/>
    <property type="evidence" value="ECO:0007669"/>
    <property type="project" value="UniProtKB-ARBA"/>
</dbReference>
<dbReference type="VEuPathDB" id="FungiDB:RhiirFUN_022045"/>
<evidence type="ECO:0000256" key="5">
    <source>
        <dbReference type="ARBA" id="ARBA00022729"/>
    </source>
</evidence>
<protein>
    <recommendedName>
        <fullName evidence="1">glutathione gamma-glutamylcysteinyltransferase</fullName>
        <ecNumber evidence="1">2.3.2.15</ecNumber>
    </recommendedName>
</protein>
<evidence type="ECO:0000313" key="11">
    <source>
        <dbReference type="Proteomes" id="UP000233469"/>
    </source>
</evidence>
<reference evidence="10 11" key="2">
    <citation type="submission" date="2017-10" db="EMBL/GenBank/DDBJ databases">
        <title>Extensive intraspecific genome diversity in a model arbuscular mycorrhizal fungus.</title>
        <authorList>
            <person name="Chen E.C.H."/>
            <person name="Morin E."/>
            <person name="Baudet D."/>
            <person name="Noel J."/>
            <person name="Ndikumana S."/>
            <person name="Charron P."/>
            <person name="St-Onge C."/>
            <person name="Giorgi J."/>
            <person name="Grigoriev I.V."/>
            <person name="Roux C."/>
            <person name="Martin F.M."/>
            <person name="Corradi N."/>
        </authorList>
    </citation>
    <scope>NUCLEOTIDE SEQUENCE [LARGE SCALE GENOMIC DNA]</scope>
    <source>
        <strain evidence="10 11">C2</strain>
    </source>
</reference>
<keyword evidence="4" id="KW-0479">Metal-binding</keyword>
<dbReference type="InterPro" id="IPR009011">
    <property type="entry name" value="Man6P_isomerase_rcpt-bd_dom_sf"/>
</dbReference>
<dbReference type="InterPro" id="IPR044865">
    <property type="entry name" value="MRH_dom"/>
</dbReference>
<dbReference type="SMART" id="SM00360">
    <property type="entry name" value="RRM"/>
    <property type="match status" value="1"/>
</dbReference>
<dbReference type="VEuPathDB" id="FungiDB:RhiirA1_417508"/>
<dbReference type="VEuPathDB" id="FungiDB:FUN_010189"/>
<feature type="region of interest" description="Disordered" evidence="7">
    <location>
        <begin position="920"/>
        <end position="995"/>
    </location>
</feature>
<dbReference type="FunFam" id="3.90.70.30:FF:000001">
    <property type="entry name" value="Glutathione gamma-glutamylcysteinyltransferase 1"/>
    <property type="match status" value="1"/>
</dbReference>
<dbReference type="GO" id="GO:0003723">
    <property type="term" value="F:RNA binding"/>
    <property type="evidence" value="ECO:0007669"/>
    <property type="project" value="InterPro"/>
</dbReference>
<evidence type="ECO:0000259" key="9">
    <source>
        <dbReference type="PROSITE" id="PS51914"/>
    </source>
</evidence>
<dbReference type="VEuPathDB" id="FungiDB:RhiirFUN_022044"/>
<comment type="caution">
    <text evidence="10">The sequence shown here is derived from an EMBL/GenBank/DDBJ whole genome shotgun (WGS) entry which is preliminary data.</text>
</comment>
<dbReference type="Pfam" id="PF07915">
    <property type="entry name" value="PRKCSH"/>
    <property type="match status" value="1"/>
</dbReference>
<reference evidence="10 11" key="1">
    <citation type="submission" date="2016-04" db="EMBL/GenBank/DDBJ databases">
        <title>Genome analyses suggest a sexual origin of heterokaryosis in a supposedly ancient asexual fungus.</title>
        <authorList>
            <person name="Ropars J."/>
            <person name="Sedzielewska K."/>
            <person name="Noel J."/>
            <person name="Charron P."/>
            <person name="Farinelli L."/>
            <person name="Marton T."/>
            <person name="Kruger M."/>
            <person name="Pelin A."/>
            <person name="Brachmann A."/>
            <person name="Corradi N."/>
        </authorList>
    </citation>
    <scope>NUCLEOTIDE SEQUENCE [LARGE SCALE GENOMIC DNA]</scope>
    <source>
        <strain evidence="10 11">C2</strain>
    </source>
</reference>
<sequence>MFTKKVAKSFVRSQTIFSSVLFISPSFSRSYVSKSRQLSSSFASITTSQTSLPITSLKSKENPQPPPPQITFQGRKLPDHLINLASPSGKELFKQALNESYAEGYFNLSSCFSHQMEPAYCGLSSLSIVLNALQVTGAPVWKGPWRWWYDELLNCCAEIEEVKKSGVTFDQFACLARCHCYTVAKRANKVSKEEFISDLKAVCSRSDIFMIISFSRQALQQTGDGHFSPIGAYNHEQNMALVLDTARFKYPSYFASADLLYQAMLPLDKETNLPRGYFLLSSYEPQKPISLCKLSQDAIVNWTSLGKTFCKDLPDRLITERPKTLEEAVKVILNDPFIMSLHDSMQTDVDKSSSEGNPESGEQYFSTLLNDIIMSPLYSIVKSVFKKQSPPPNQYNETQISFATLFLLSFPTNLFTSLSTELVIELEQYRDHTKMSSVLKHEVEKINEEVTDLIGNFCSCSKTNAILSNDLDSSKADIHFTKAFSISWVYEDLLAHPQYKVVIYENQSIPNSSLEKFAFDDAHTETSRVPTLSQTSSEDNVESKLTSVIMRTATGQPYVCQIPYVVNQTSIEEAPEDNKDVDLMKKGLASLEPLQDNCLYYYHGWWTYEYCHLSHVKQFHTQTIQPNMKPIEDKSVNSYFLGRYDPRHATLPSSYKDKKGSKSQQQQLGTDLQAVGGKKYLVQRWSDGTKCDLTGKPRRVEIQFHCSQQQNDMIAVVTEKFTCHYLVVINTPKLCNDPAFLSKTLNKINHIECRRVISDEKFAQYMDKERKSLESGENEKKMSTEKDDNQHDDEQKVDIRDFSGQETQTDKLFDFISQVAENLKKQKDGVIESDNDAREKPIQIYLMDENGQLAVVDGKTNNEKNEPSYTDYKSVLESLLAQNIKFHSNKPIKKKKSDNYQSHQAKLSLIYEMDYEDEKSVNLDNTGSRSRSRSRSRSPRSLSGSRSRSRSYSSYSSRSRSRSYSRSRSRSLSYSRSRSRSPYSRRRRSLSPLPTKIMVNKLTKNVTDAHLQEIFGAFGRIHRVEMALDDKCKAEAERAISYMDGGQLDGSLLSCTFVPRRPLSPLPPRRRGIVEDLIHHLHAVLWRVVIALGADLHCVAIQDPDQEHQFVEGVHIHTVHIVHGVDQDHPIPEVEVEVTHQEADREAAVEAEAVVVIEIL</sequence>
<dbReference type="Gene3D" id="3.30.70.330">
    <property type="match status" value="1"/>
</dbReference>
<feature type="compositionally biased region" description="Low complexity" evidence="7">
    <location>
        <begin position="939"/>
        <end position="958"/>
    </location>
</feature>
<dbReference type="InterPro" id="IPR035979">
    <property type="entry name" value="RBD_domain_sf"/>
</dbReference>
<dbReference type="VEuPathDB" id="FungiDB:RhiirA1_155224"/>
<keyword evidence="6" id="KW-1015">Disulfide bond</keyword>
<evidence type="ECO:0000259" key="8">
    <source>
        <dbReference type="PROSITE" id="PS51443"/>
    </source>
</evidence>
<dbReference type="GO" id="GO:0046872">
    <property type="term" value="F:metal ion binding"/>
    <property type="evidence" value="ECO:0007669"/>
    <property type="project" value="UniProtKB-KW"/>
</dbReference>
<feature type="domain" description="Peptidase C83" evidence="8">
    <location>
        <begin position="67"/>
        <end position="285"/>
    </location>
</feature>
<keyword evidence="2" id="KW-0104">Cadmium</keyword>
<feature type="domain" description="MRH" evidence="9">
    <location>
        <begin position="596"/>
        <end position="737"/>
    </location>
</feature>
<dbReference type="InterPro" id="IPR038765">
    <property type="entry name" value="Papain-like_cys_pep_sf"/>
</dbReference>
<dbReference type="Gene3D" id="2.70.130.10">
    <property type="entry name" value="Mannose-6-phosphate receptor binding domain"/>
    <property type="match status" value="1"/>
</dbReference>
<dbReference type="PROSITE" id="PS51914">
    <property type="entry name" value="MRH"/>
    <property type="match status" value="1"/>
</dbReference>
<dbReference type="InterPro" id="IPR040409">
    <property type="entry name" value="PCS-like"/>
</dbReference>
<dbReference type="VEuPathDB" id="FungiDB:FUN_010188"/>
<evidence type="ECO:0000313" key="10">
    <source>
        <dbReference type="EMBL" id="PKK76085.1"/>
    </source>
</evidence>
<feature type="compositionally biased region" description="Basic residues" evidence="7">
    <location>
        <begin position="959"/>
        <end position="969"/>
    </location>
</feature>
<dbReference type="GO" id="GO:0012505">
    <property type="term" value="C:endomembrane system"/>
    <property type="evidence" value="ECO:0007669"/>
    <property type="project" value="UniProtKB-ARBA"/>
</dbReference>
<evidence type="ECO:0000256" key="6">
    <source>
        <dbReference type="ARBA" id="ARBA00023157"/>
    </source>
</evidence>
<gene>
    <name evidence="10" type="ORF">RhiirC2_772894</name>
</gene>
<evidence type="ECO:0000256" key="1">
    <source>
        <dbReference type="ARBA" id="ARBA00012468"/>
    </source>
</evidence>
<proteinExistence type="predicted"/>
<dbReference type="GO" id="GO:0046938">
    <property type="term" value="P:phytochelatin biosynthetic process"/>
    <property type="evidence" value="ECO:0007669"/>
    <property type="project" value="InterPro"/>
</dbReference>
<evidence type="ECO:0000256" key="3">
    <source>
        <dbReference type="ARBA" id="ARBA00022679"/>
    </source>
</evidence>
<dbReference type="Pfam" id="PF05023">
    <property type="entry name" value="Phytochelatin"/>
    <property type="match status" value="1"/>
</dbReference>
<keyword evidence="5" id="KW-0732">Signal</keyword>
<evidence type="ECO:0000256" key="2">
    <source>
        <dbReference type="ARBA" id="ARBA00022539"/>
    </source>
</evidence>
<dbReference type="InterPro" id="IPR007719">
    <property type="entry name" value="PCS_N"/>
</dbReference>
<dbReference type="EC" id="2.3.2.15" evidence="1"/>
<dbReference type="PANTHER" id="PTHR33447">
    <property type="entry name" value="GLUTATHIONE GAMMA-GLUTAMYLCYSTEINYLTRANSFERASE"/>
    <property type="match status" value="1"/>
</dbReference>
<evidence type="ECO:0000256" key="4">
    <source>
        <dbReference type="ARBA" id="ARBA00022723"/>
    </source>
</evidence>
<dbReference type="InterPro" id="IPR012677">
    <property type="entry name" value="Nucleotide-bd_a/b_plait_sf"/>
</dbReference>
<keyword evidence="3" id="KW-0808">Transferase</keyword>
<organism evidence="10 11">
    <name type="scientific">Rhizophagus irregularis</name>
    <dbReference type="NCBI Taxonomy" id="588596"/>
    <lineage>
        <taxon>Eukaryota</taxon>
        <taxon>Fungi</taxon>
        <taxon>Fungi incertae sedis</taxon>
        <taxon>Mucoromycota</taxon>
        <taxon>Glomeromycotina</taxon>
        <taxon>Glomeromycetes</taxon>
        <taxon>Glomerales</taxon>
        <taxon>Glomeraceae</taxon>
        <taxon>Rhizophagus</taxon>
    </lineage>
</organism>
<dbReference type="GO" id="GO:0010038">
    <property type="term" value="P:response to metal ion"/>
    <property type="evidence" value="ECO:0007669"/>
    <property type="project" value="InterPro"/>
</dbReference>
<feature type="region of interest" description="Disordered" evidence="7">
    <location>
        <begin position="769"/>
        <end position="795"/>
    </location>
</feature>
<accession>A0A2N1NQB1</accession>
<dbReference type="InterPro" id="IPR012913">
    <property type="entry name" value="OS9-like_dom"/>
</dbReference>
<dbReference type="PROSITE" id="PS51443">
    <property type="entry name" value="PCS"/>
    <property type="match status" value="1"/>
</dbReference>
<dbReference type="Gene3D" id="3.90.70.30">
    <property type="entry name" value="Phytochelatin synthase, N-terminal domain"/>
    <property type="match status" value="1"/>
</dbReference>
<dbReference type="Proteomes" id="UP000233469">
    <property type="component" value="Unassembled WGS sequence"/>
</dbReference>
<dbReference type="SUPFAM" id="SSF50911">
    <property type="entry name" value="Mannose 6-phosphate receptor domain"/>
    <property type="match status" value="1"/>
</dbReference>
<dbReference type="InterPro" id="IPR038156">
    <property type="entry name" value="PCS_N_sf"/>
</dbReference>
<dbReference type="VEuPathDB" id="FungiDB:RhiirFUN_022043"/>
<evidence type="ECO:0000256" key="7">
    <source>
        <dbReference type="SAM" id="MobiDB-lite"/>
    </source>
</evidence>
<dbReference type="SUPFAM" id="SSF54001">
    <property type="entry name" value="Cysteine proteinases"/>
    <property type="match status" value="1"/>
</dbReference>
<dbReference type="GO" id="GO:0016756">
    <property type="term" value="F:glutathione gamma-glutamylcysteinyltransferase activity"/>
    <property type="evidence" value="ECO:0007669"/>
    <property type="project" value="UniProtKB-EC"/>
</dbReference>